<dbReference type="Pfam" id="PF04488">
    <property type="entry name" value="Gly_transf_sug"/>
    <property type="match status" value="1"/>
</dbReference>
<dbReference type="OrthoDB" id="6150660at2759"/>
<dbReference type="Gene3D" id="3.90.550.20">
    <property type="match status" value="1"/>
</dbReference>
<evidence type="ECO:0008006" key="3">
    <source>
        <dbReference type="Google" id="ProtNLM"/>
    </source>
</evidence>
<dbReference type="EMBL" id="VXIV02000708">
    <property type="protein sequence ID" value="KAF6036523.1"/>
    <property type="molecule type" value="Genomic_DNA"/>
</dbReference>
<proteinExistence type="predicted"/>
<dbReference type="SUPFAM" id="SSF53448">
    <property type="entry name" value="Nucleotide-diphospho-sugar transferases"/>
    <property type="match status" value="1"/>
</dbReference>
<evidence type="ECO:0000313" key="1">
    <source>
        <dbReference type="EMBL" id="KAF6036523.1"/>
    </source>
</evidence>
<reference evidence="1" key="1">
    <citation type="submission" date="2020-06" db="EMBL/GenBank/DDBJ databases">
        <title>Draft genome of Bugula neritina, a colonial animal packing powerful symbionts and potential medicines.</title>
        <authorList>
            <person name="Rayko M."/>
        </authorList>
    </citation>
    <scope>NUCLEOTIDE SEQUENCE [LARGE SCALE GENOMIC DNA]</scope>
    <source>
        <strain evidence="1">Kwan_BN1</strain>
    </source>
</reference>
<keyword evidence="2" id="KW-1185">Reference proteome</keyword>
<dbReference type="Proteomes" id="UP000593567">
    <property type="component" value="Unassembled WGS sequence"/>
</dbReference>
<accession>A0A7J7KE99</accession>
<dbReference type="AlphaFoldDB" id="A0A7J7KE99"/>
<sequence>MLWCDYCRMVVVEREPPTTIFGKPFGWVQHGSDLARIQVLREYGGIYLDNDCLVVNEFVGLRKHHCVVSKSSEERHLGNMVLMGTPDCVFLKLYEELYKLDYQRDLWYFNGGELPQYALLDQYPGIAVMADEGVQQGMMYWLWRLDRSVEETRSKWNILHLFYGHKDYTYHDTINYNHTNIRTTHNTFARLARWIYYNHEQPFTE</sequence>
<protein>
    <recommendedName>
        <fullName evidence="3">Alpha 1,4-glycosyltransferase domain-containing protein</fullName>
    </recommendedName>
</protein>
<comment type="caution">
    <text evidence="1">The sequence shown here is derived from an EMBL/GenBank/DDBJ whole genome shotgun (WGS) entry which is preliminary data.</text>
</comment>
<evidence type="ECO:0000313" key="2">
    <source>
        <dbReference type="Proteomes" id="UP000593567"/>
    </source>
</evidence>
<dbReference type="PANTHER" id="PTHR46830:SF1">
    <property type="entry name" value="ALPHA-1,4-N-ACETYLGLUCOSAMINYLTRANSFERASE"/>
    <property type="match status" value="1"/>
</dbReference>
<name>A0A7J7KE99_BUGNE</name>
<organism evidence="1 2">
    <name type="scientific">Bugula neritina</name>
    <name type="common">Brown bryozoan</name>
    <name type="synonym">Sertularia neritina</name>
    <dbReference type="NCBI Taxonomy" id="10212"/>
    <lineage>
        <taxon>Eukaryota</taxon>
        <taxon>Metazoa</taxon>
        <taxon>Spiralia</taxon>
        <taxon>Lophotrochozoa</taxon>
        <taxon>Bryozoa</taxon>
        <taxon>Gymnolaemata</taxon>
        <taxon>Cheilostomatida</taxon>
        <taxon>Flustrina</taxon>
        <taxon>Buguloidea</taxon>
        <taxon>Bugulidae</taxon>
        <taxon>Bugula</taxon>
    </lineage>
</organism>
<dbReference type="PANTHER" id="PTHR46830">
    <property type="entry name" value="TRANSFERASE, PUTATIVE-RELATED"/>
    <property type="match status" value="1"/>
</dbReference>
<dbReference type="InterPro" id="IPR007577">
    <property type="entry name" value="GlycoTrfase_DXD_sugar-bd_CS"/>
</dbReference>
<gene>
    <name evidence="1" type="ORF">EB796_005176</name>
</gene>
<dbReference type="InterPro" id="IPR029044">
    <property type="entry name" value="Nucleotide-diphossugar_trans"/>
</dbReference>